<reference evidence="3 4" key="1">
    <citation type="submission" date="2016-09" db="EMBL/GenBank/DDBJ databases">
        <title>Extensive genetic diversity and differential bi-allelic expression allows diatom success in the polar Southern Ocean.</title>
        <authorList>
            <consortium name="DOE Joint Genome Institute"/>
            <person name="Mock T."/>
            <person name="Otillar R.P."/>
            <person name="Strauss J."/>
            <person name="Dupont C."/>
            <person name="Frickenhaus S."/>
            <person name="Maumus F."/>
            <person name="Mcmullan M."/>
            <person name="Sanges R."/>
            <person name="Schmutz J."/>
            <person name="Toseland A."/>
            <person name="Valas R."/>
            <person name="Veluchamy A."/>
            <person name="Ward B.J."/>
            <person name="Allen A."/>
            <person name="Barry K."/>
            <person name="Falciatore A."/>
            <person name="Ferrante M."/>
            <person name="Fortunato A.E."/>
            <person name="Gloeckner G."/>
            <person name="Gruber A."/>
            <person name="Hipkin R."/>
            <person name="Janech M."/>
            <person name="Kroth P."/>
            <person name="Leese F."/>
            <person name="Lindquist E."/>
            <person name="Lyon B.R."/>
            <person name="Martin J."/>
            <person name="Mayer C."/>
            <person name="Parker M."/>
            <person name="Quesneville H."/>
            <person name="Raymond J."/>
            <person name="Uhlig C."/>
            <person name="Valentin K.U."/>
            <person name="Worden A.Z."/>
            <person name="Armbrust E.V."/>
            <person name="Bowler C."/>
            <person name="Green B."/>
            <person name="Moulton V."/>
            <person name="Van Oosterhout C."/>
            <person name="Grigoriev I."/>
        </authorList>
    </citation>
    <scope>NUCLEOTIDE SEQUENCE [LARGE SCALE GENOMIC DNA]</scope>
    <source>
        <strain evidence="3 4">CCMP1102</strain>
    </source>
</reference>
<feature type="region of interest" description="Disordered" evidence="2">
    <location>
        <begin position="172"/>
        <end position="202"/>
    </location>
</feature>
<feature type="coiled-coil region" evidence="1">
    <location>
        <begin position="336"/>
        <end position="370"/>
    </location>
</feature>
<dbReference type="PANTHER" id="PTHR22761:SF96">
    <property type="entry name" value="BCDNA.GH08385"/>
    <property type="match status" value="1"/>
</dbReference>
<dbReference type="InterPro" id="IPR005024">
    <property type="entry name" value="Snf7_fam"/>
</dbReference>
<evidence type="ECO:0000313" key="3">
    <source>
        <dbReference type="EMBL" id="OEU20038.1"/>
    </source>
</evidence>
<organism evidence="3 4">
    <name type="scientific">Fragilariopsis cylindrus CCMP1102</name>
    <dbReference type="NCBI Taxonomy" id="635003"/>
    <lineage>
        <taxon>Eukaryota</taxon>
        <taxon>Sar</taxon>
        <taxon>Stramenopiles</taxon>
        <taxon>Ochrophyta</taxon>
        <taxon>Bacillariophyta</taxon>
        <taxon>Bacillariophyceae</taxon>
        <taxon>Bacillariophycidae</taxon>
        <taxon>Bacillariales</taxon>
        <taxon>Bacillariaceae</taxon>
        <taxon>Fragilariopsis</taxon>
    </lineage>
</organism>
<evidence type="ECO:0000313" key="4">
    <source>
        <dbReference type="Proteomes" id="UP000095751"/>
    </source>
</evidence>
<dbReference type="Proteomes" id="UP000095751">
    <property type="component" value="Unassembled WGS sequence"/>
</dbReference>
<evidence type="ECO:0008006" key="5">
    <source>
        <dbReference type="Google" id="ProtNLM"/>
    </source>
</evidence>
<dbReference type="GO" id="GO:0006900">
    <property type="term" value="P:vesicle budding from membrane"/>
    <property type="evidence" value="ECO:0007669"/>
    <property type="project" value="TreeGrafter"/>
</dbReference>
<dbReference type="GO" id="GO:0005771">
    <property type="term" value="C:multivesicular body"/>
    <property type="evidence" value="ECO:0007669"/>
    <property type="project" value="TreeGrafter"/>
</dbReference>
<feature type="compositionally biased region" description="Polar residues" evidence="2">
    <location>
        <begin position="1"/>
        <end position="11"/>
    </location>
</feature>
<dbReference type="Gene3D" id="6.10.140.1230">
    <property type="match status" value="1"/>
</dbReference>
<dbReference type="EMBL" id="KV784355">
    <property type="protein sequence ID" value="OEU20038.1"/>
    <property type="molecule type" value="Genomic_DNA"/>
</dbReference>
<proteinExistence type="predicted"/>
<dbReference type="GO" id="GO:0032511">
    <property type="term" value="P:late endosome to vacuole transport via multivesicular body sorting pathway"/>
    <property type="evidence" value="ECO:0007669"/>
    <property type="project" value="TreeGrafter"/>
</dbReference>
<dbReference type="OrthoDB" id="10250120at2759"/>
<protein>
    <recommendedName>
        <fullName evidence="5">Snf7-domain-containing protein</fullName>
    </recommendedName>
</protein>
<dbReference type="KEGG" id="fcy:FRACYDRAFT_260208"/>
<feature type="compositionally biased region" description="Basic and acidic residues" evidence="2">
    <location>
        <begin position="511"/>
        <end position="521"/>
    </location>
</feature>
<evidence type="ECO:0000256" key="2">
    <source>
        <dbReference type="SAM" id="MobiDB-lite"/>
    </source>
</evidence>
<dbReference type="AlphaFoldDB" id="A0A1E7FPF2"/>
<evidence type="ECO:0000256" key="1">
    <source>
        <dbReference type="SAM" id="Coils"/>
    </source>
</evidence>
<sequence length="550" mass="61526">MGMLSMLSSASPVDDDDGNNDNNSTTRYEEVKEEVMSTIGTGDDEVVAAVAATATTPTSWTEAHDIYCTKHGTLRATTQQVINETCKDGMDIPWELPNKKTGVLTEANEVVDFLRSKRGRMSTTTTTTTTNTTPTKRSYIPSIAQTILSPLRVINYAGSSILGYLAANDDDDHDDDVDEWKQEGDDAFTDDDVSEKENPSSSSYALGLSTPIVNFVLIESTIQYLENEICRLSADTSHIVLGLSEWNSWMSKLDIGMFQNRNSKKNSSSFEDNDFLLQVLVGLNKARIFRRPKQNGMDVIVLSSANITITSNTNKSSSRHDDIDFIPENLGVHICLWDIQKAMRRNEEKLQEWSEQISAYNIKALQYKKRNQIKMAMNQVTRRRIIEKQIESTSNIQLTLEQTKTAIESASTNQSMVELMADSTKVLKKIREETPIEDVDQVVDDLQSELDEVQVVNDSLVSLGVNGSMYDEDELWKELEGLSLDNNVITETSVSEKKHDTKVEVSVLPSLDERKDHDDATTRSTVSNGIECEKSFPKLLNDTEKQPVLA</sequence>
<accession>A0A1E7FPF2</accession>
<feature type="region of interest" description="Disordered" evidence="2">
    <location>
        <begin position="509"/>
        <end position="528"/>
    </location>
</feature>
<keyword evidence="1" id="KW-0175">Coiled coil</keyword>
<dbReference type="InParanoid" id="A0A1E7FPF2"/>
<gene>
    <name evidence="3" type="ORF">FRACYDRAFT_260208</name>
</gene>
<dbReference type="PANTHER" id="PTHR22761">
    <property type="entry name" value="CHARGED MULTIVESICULAR BODY PROTEIN"/>
    <property type="match status" value="1"/>
</dbReference>
<feature type="region of interest" description="Disordered" evidence="2">
    <location>
        <begin position="1"/>
        <end position="29"/>
    </location>
</feature>
<keyword evidence="4" id="KW-1185">Reference proteome</keyword>
<dbReference type="GO" id="GO:0009898">
    <property type="term" value="C:cytoplasmic side of plasma membrane"/>
    <property type="evidence" value="ECO:0007669"/>
    <property type="project" value="TreeGrafter"/>
</dbReference>
<name>A0A1E7FPF2_9STRA</name>
<feature type="compositionally biased region" description="Acidic residues" evidence="2">
    <location>
        <begin position="185"/>
        <end position="194"/>
    </location>
</feature>
<dbReference type="Pfam" id="PF03357">
    <property type="entry name" value="Snf7"/>
    <property type="match status" value="1"/>
</dbReference>
<dbReference type="GO" id="GO:0000815">
    <property type="term" value="C:ESCRT III complex"/>
    <property type="evidence" value="ECO:0007669"/>
    <property type="project" value="TreeGrafter"/>
</dbReference>